<keyword evidence="7" id="KW-1185">Reference proteome</keyword>
<dbReference type="InterPro" id="IPR000160">
    <property type="entry name" value="GGDEF_dom"/>
</dbReference>
<dbReference type="GO" id="GO:0043709">
    <property type="term" value="P:cell adhesion involved in single-species biofilm formation"/>
    <property type="evidence" value="ECO:0007669"/>
    <property type="project" value="TreeGrafter"/>
</dbReference>
<comment type="cofactor">
    <cofactor evidence="1">
        <name>Mg(2+)</name>
        <dbReference type="ChEBI" id="CHEBI:18420"/>
    </cofactor>
</comment>
<dbReference type="GO" id="GO:1902201">
    <property type="term" value="P:negative regulation of bacterial-type flagellum-dependent cell motility"/>
    <property type="evidence" value="ECO:0007669"/>
    <property type="project" value="TreeGrafter"/>
</dbReference>
<evidence type="ECO:0000313" key="7">
    <source>
        <dbReference type="Proteomes" id="UP000245728"/>
    </source>
</evidence>
<evidence type="ECO:0000256" key="2">
    <source>
        <dbReference type="ARBA" id="ARBA00012528"/>
    </source>
</evidence>
<dbReference type="Pfam" id="PF00990">
    <property type="entry name" value="GGDEF"/>
    <property type="match status" value="1"/>
</dbReference>
<evidence type="ECO:0000256" key="1">
    <source>
        <dbReference type="ARBA" id="ARBA00001946"/>
    </source>
</evidence>
<evidence type="ECO:0000256" key="4">
    <source>
        <dbReference type="SAM" id="Coils"/>
    </source>
</evidence>
<organism evidence="6 7">
    <name type="scientific">Saliniradius amylolyticus</name>
    <dbReference type="NCBI Taxonomy" id="2183582"/>
    <lineage>
        <taxon>Bacteria</taxon>
        <taxon>Pseudomonadati</taxon>
        <taxon>Pseudomonadota</taxon>
        <taxon>Gammaproteobacteria</taxon>
        <taxon>Alteromonadales</taxon>
        <taxon>Alteromonadaceae</taxon>
        <taxon>Saliniradius</taxon>
    </lineage>
</organism>
<feature type="domain" description="GGDEF" evidence="5">
    <location>
        <begin position="374"/>
        <end position="506"/>
    </location>
</feature>
<dbReference type="AlphaFoldDB" id="A0A2S2E4N9"/>
<name>A0A2S2E4N9_9ALTE</name>
<dbReference type="GO" id="GO:0005886">
    <property type="term" value="C:plasma membrane"/>
    <property type="evidence" value="ECO:0007669"/>
    <property type="project" value="TreeGrafter"/>
</dbReference>
<dbReference type="Gene3D" id="3.30.70.270">
    <property type="match status" value="1"/>
</dbReference>
<dbReference type="NCBIfam" id="TIGR00254">
    <property type="entry name" value="GGDEF"/>
    <property type="match status" value="1"/>
</dbReference>
<dbReference type="Pfam" id="PF20975">
    <property type="entry name" value="DGCcoil"/>
    <property type="match status" value="1"/>
</dbReference>
<dbReference type="RefSeq" id="WP_109340184.1">
    <property type="nucleotide sequence ID" value="NZ_CP029347.1"/>
</dbReference>
<dbReference type="CDD" id="cd01949">
    <property type="entry name" value="GGDEF"/>
    <property type="match status" value="1"/>
</dbReference>
<dbReference type="GO" id="GO:0052621">
    <property type="term" value="F:diguanylate cyclase activity"/>
    <property type="evidence" value="ECO:0007669"/>
    <property type="project" value="UniProtKB-EC"/>
</dbReference>
<reference evidence="6 7" key="1">
    <citation type="submission" date="2018-05" db="EMBL/GenBank/DDBJ databases">
        <title>Salinimonas sp. HMF8227 Genome sequencing and assembly.</title>
        <authorList>
            <person name="Kang H."/>
            <person name="Kang J."/>
            <person name="Cha I."/>
            <person name="Kim H."/>
            <person name="Joh K."/>
        </authorList>
    </citation>
    <scope>NUCLEOTIDE SEQUENCE [LARGE SCALE GENOMIC DNA]</scope>
    <source>
        <strain evidence="6 7">HMF8227</strain>
    </source>
</reference>
<dbReference type="SMART" id="SM00267">
    <property type="entry name" value="GGDEF"/>
    <property type="match status" value="1"/>
</dbReference>
<protein>
    <recommendedName>
        <fullName evidence="2">diguanylate cyclase</fullName>
        <ecNumber evidence="2">2.7.7.65</ecNumber>
    </recommendedName>
</protein>
<feature type="coiled-coil region" evidence="4">
    <location>
        <begin position="316"/>
        <end position="343"/>
    </location>
</feature>
<evidence type="ECO:0000259" key="5">
    <source>
        <dbReference type="PROSITE" id="PS50887"/>
    </source>
</evidence>
<proteinExistence type="predicted"/>
<dbReference type="InterPro" id="IPR029787">
    <property type="entry name" value="Nucleotide_cyclase"/>
</dbReference>
<dbReference type="InterPro" id="IPR050469">
    <property type="entry name" value="Diguanylate_Cyclase"/>
</dbReference>
<dbReference type="InterPro" id="IPR048516">
    <property type="entry name" value="DGCcoil"/>
</dbReference>
<gene>
    <name evidence="6" type="ORF">HMF8227_02170</name>
</gene>
<dbReference type="Proteomes" id="UP000245728">
    <property type="component" value="Chromosome"/>
</dbReference>
<sequence>MDSSVTAQRRALRSFKYQIDTLAQFIVRLSAFFQGARPALDEELQMLRRHMGGKLAFNEAEASMRAITGLMLEQTDLFRQMDQQAEHLIREVLRHLQSQPTLPADLSDEAEQLRRELAGTAIHFTDSLPLFQRLLNMQQRALEAQPGSVSVSNDPGEDSRLKSRLLNELKHLVAQVTQHSDKQQQLQDIERQLAEPMSERQLVECCLMLLKHLFQNIYQERAHAEEFVDTLHQSLTTVSTNLEQSLKDNEQQYQQKLKNNADMRACMEDMEGMLAQSNDLEQLKAKSQVCLDKMAQSMNAREQYDQQDQAILVKLLGEMRQQLIQLEKETSQYRQRLESIRNQNQCDALTRLPNRNAYDTKVRKELAHWQKEGKPLSLALVDVDHFKSINDNYGHTAGDKTLQVLAQQITKCLRHEDFMARWGGEEFVVLLPDTDLEQLQTPLEKIRQRVERIPFKFKNQQVTITVSIGATQFVQGDSIESAFERADQALYQAKRDGRNQNVVIEGPQ</sequence>
<dbReference type="EC" id="2.7.7.65" evidence="2"/>
<dbReference type="PANTHER" id="PTHR45138">
    <property type="entry name" value="REGULATORY COMPONENTS OF SENSORY TRANSDUCTION SYSTEM"/>
    <property type="match status" value="1"/>
</dbReference>
<accession>A0A2S2E4N9</accession>
<dbReference type="SUPFAM" id="SSF55073">
    <property type="entry name" value="Nucleotide cyclase"/>
    <property type="match status" value="1"/>
</dbReference>
<dbReference type="PROSITE" id="PS50887">
    <property type="entry name" value="GGDEF"/>
    <property type="match status" value="1"/>
</dbReference>
<dbReference type="FunFam" id="3.30.70.270:FF:000001">
    <property type="entry name" value="Diguanylate cyclase domain protein"/>
    <property type="match status" value="1"/>
</dbReference>
<dbReference type="KEGG" id="salh:HMF8227_02170"/>
<dbReference type="InterPro" id="IPR043128">
    <property type="entry name" value="Rev_trsase/Diguanyl_cyclase"/>
</dbReference>
<dbReference type="EMBL" id="CP029347">
    <property type="protein sequence ID" value="AWL12628.1"/>
    <property type="molecule type" value="Genomic_DNA"/>
</dbReference>
<comment type="catalytic activity">
    <reaction evidence="3">
        <text>2 GTP = 3',3'-c-di-GMP + 2 diphosphate</text>
        <dbReference type="Rhea" id="RHEA:24898"/>
        <dbReference type="ChEBI" id="CHEBI:33019"/>
        <dbReference type="ChEBI" id="CHEBI:37565"/>
        <dbReference type="ChEBI" id="CHEBI:58805"/>
        <dbReference type="EC" id="2.7.7.65"/>
    </reaction>
</comment>
<dbReference type="OrthoDB" id="9812260at2"/>
<evidence type="ECO:0000313" key="6">
    <source>
        <dbReference type="EMBL" id="AWL12628.1"/>
    </source>
</evidence>
<dbReference type="PANTHER" id="PTHR45138:SF9">
    <property type="entry name" value="DIGUANYLATE CYCLASE DGCM-RELATED"/>
    <property type="match status" value="1"/>
</dbReference>
<evidence type="ECO:0000256" key="3">
    <source>
        <dbReference type="ARBA" id="ARBA00034247"/>
    </source>
</evidence>
<keyword evidence="4" id="KW-0175">Coiled coil</keyword>